<proteinExistence type="predicted"/>
<evidence type="ECO:0000256" key="5">
    <source>
        <dbReference type="ARBA" id="ARBA00022729"/>
    </source>
</evidence>
<comment type="subcellular location">
    <subcellularLocation>
        <location evidence="1">Membrane</location>
        <topology evidence="1">Single-pass membrane protein</topology>
    </subcellularLocation>
</comment>
<protein>
    <submittedName>
        <fullName evidence="18">Cysteine-rich receptor-like protein kinase 8</fullName>
    </submittedName>
</protein>
<keyword evidence="2" id="KW-0723">Serine/threonine-protein kinase</keyword>
<evidence type="ECO:0000256" key="9">
    <source>
        <dbReference type="ARBA" id="ARBA00022840"/>
    </source>
</evidence>
<feature type="chain" id="PRO_5045398302" evidence="15">
    <location>
        <begin position="25"/>
        <end position="643"/>
    </location>
</feature>
<evidence type="ECO:0000256" key="13">
    <source>
        <dbReference type="SAM" id="MobiDB-lite"/>
    </source>
</evidence>
<dbReference type="Pfam" id="PF01657">
    <property type="entry name" value="Stress-antifung"/>
    <property type="match status" value="2"/>
</dbReference>
<evidence type="ECO:0000256" key="1">
    <source>
        <dbReference type="ARBA" id="ARBA00004167"/>
    </source>
</evidence>
<keyword evidence="19" id="KW-1185">Reference proteome</keyword>
<evidence type="ECO:0000256" key="10">
    <source>
        <dbReference type="ARBA" id="ARBA00022989"/>
    </source>
</evidence>
<evidence type="ECO:0000256" key="2">
    <source>
        <dbReference type="ARBA" id="ARBA00022527"/>
    </source>
</evidence>
<feature type="region of interest" description="Disordered" evidence="13">
    <location>
        <begin position="568"/>
        <end position="607"/>
    </location>
</feature>
<feature type="domain" description="Protein kinase" evidence="16">
    <location>
        <begin position="344"/>
        <end position="643"/>
    </location>
</feature>
<gene>
    <name evidence="18" type="primary">CRK8</name>
    <name evidence="18" type="ORF">KSP40_PGU006155</name>
</gene>
<name>A0ABR2MBI5_9ASPA</name>
<keyword evidence="10 14" id="KW-1133">Transmembrane helix</keyword>
<evidence type="ECO:0000256" key="6">
    <source>
        <dbReference type="ARBA" id="ARBA00022737"/>
    </source>
</evidence>
<dbReference type="InterPro" id="IPR038408">
    <property type="entry name" value="GNK2_sf"/>
</dbReference>
<dbReference type="Pfam" id="PF07714">
    <property type="entry name" value="PK_Tyr_Ser-Thr"/>
    <property type="match status" value="1"/>
</dbReference>
<evidence type="ECO:0000256" key="8">
    <source>
        <dbReference type="ARBA" id="ARBA00022777"/>
    </source>
</evidence>
<keyword evidence="4 14" id="KW-0812">Transmembrane</keyword>
<evidence type="ECO:0000256" key="15">
    <source>
        <dbReference type="SAM" id="SignalP"/>
    </source>
</evidence>
<dbReference type="PANTHER" id="PTHR27002:SF1050">
    <property type="entry name" value="CYSTEINE-RICH RECEPTOR-LIKE PROTEIN KINASE 5"/>
    <property type="match status" value="1"/>
</dbReference>
<dbReference type="InterPro" id="IPR002902">
    <property type="entry name" value="GNK2"/>
</dbReference>
<dbReference type="InterPro" id="IPR008271">
    <property type="entry name" value="Ser/Thr_kinase_AS"/>
</dbReference>
<keyword evidence="6" id="KW-0677">Repeat</keyword>
<dbReference type="CDD" id="cd23509">
    <property type="entry name" value="Gnk2-like"/>
    <property type="match status" value="2"/>
</dbReference>
<dbReference type="Proteomes" id="UP001412067">
    <property type="component" value="Unassembled WGS sequence"/>
</dbReference>
<evidence type="ECO:0000313" key="18">
    <source>
        <dbReference type="EMBL" id="KAK8961380.1"/>
    </source>
</evidence>
<evidence type="ECO:0000256" key="7">
    <source>
        <dbReference type="ARBA" id="ARBA00022741"/>
    </source>
</evidence>
<reference evidence="18 19" key="1">
    <citation type="journal article" date="2022" name="Nat. Plants">
        <title>Genomes of leafy and leafless Platanthera orchids illuminate the evolution of mycoheterotrophy.</title>
        <authorList>
            <person name="Li M.H."/>
            <person name="Liu K.W."/>
            <person name="Li Z."/>
            <person name="Lu H.C."/>
            <person name="Ye Q.L."/>
            <person name="Zhang D."/>
            <person name="Wang J.Y."/>
            <person name="Li Y.F."/>
            <person name="Zhong Z.M."/>
            <person name="Liu X."/>
            <person name="Yu X."/>
            <person name="Liu D.K."/>
            <person name="Tu X.D."/>
            <person name="Liu B."/>
            <person name="Hao Y."/>
            <person name="Liao X.Y."/>
            <person name="Jiang Y.T."/>
            <person name="Sun W.H."/>
            <person name="Chen J."/>
            <person name="Chen Y.Q."/>
            <person name="Ai Y."/>
            <person name="Zhai J.W."/>
            <person name="Wu S.S."/>
            <person name="Zhou Z."/>
            <person name="Hsiao Y.Y."/>
            <person name="Wu W.L."/>
            <person name="Chen Y.Y."/>
            <person name="Lin Y.F."/>
            <person name="Hsu J.L."/>
            <person name="Li C.Y."/>
            <person name="Wang Z.W."/>
            <person name="Zhao X."/>
            <person name="Zhong W.Y."/>
            <person name="Ma X.K."/>
            <person name="Ma L."/>
            <person name="Huang J."/>
            <person name="Chen G.Z."/>
            <person name="Huang M.Z."/>
            <person name="Huang L."/>
            <person name="Peng D.H."/>
            <person name="Luo Y.B."/>
            <person name="Zou S.Q."/>
            <person name="Chen S.P."/>
            <person name="Lan S."/>
            <person name="Tsai W.C."/>
            <person name="Van de Peer Y."/>
            <person name="Liu Z.J."/>
        </authorList>
    </citation>
    <scope>NUCLEOTIDE SEQUENCE [LARGE SCALE GENOMIC DNA]</scope>
    <source>
        <strain evidence="18">Lor288</strain>
    </source>
</reference>
<dbReference type="EMBL" id="JBBWWR010000009">
    <property type="protein sequence ID" value="KAK8961380.1"/>
    <property type="molecule type" value="Genomic_DNA"/>
</dbReference>
<dbReference type="InterPro" id="IPR000719">
    <property type="entry name" value="Prot_kinase_dom"/>
</dbReference>
<feature type="signal peptide" evidence="15">
    <location>
        <begin position="1"/>
        <end position="24"/>
    </location>
</feature>
<keyword evidence="3" id="KW-0808">Transferase</keyword>
<keyword evidence="5 15" id="KW-0732">Signal</keyword>
<keyword evidence="7" id="KW-0547">Nucleotide-binding</keyword>
<organism evidence="18 19">
    <name type="scientific">Platanthera guangdongensis</name>
    <dbReference type="NCBI Taxonomy" id="2320717"/>
    <lineage>
        <taxon>Eukaryota</taxon>
        <taxon>Viridiplantae</taxon>
        <taxon>Streptophyta</taxon>
        <taxon>Embryophyta</taxon>
        <taxon>Tracheophyta</taxon>
        <taxon>Spermatophyta</taxon>
        <taxon>Magnoliopsida</taxon>
        <taxon>Liliopsida</taxon>
        <taxon>Asparagales</taxon>
        <taxon>Orchidaceae</taxon>
        <taxon>Orchidoideae</taxon>
        <taxon>Orchideae</taxon>
        <taxon>Orchidinae</taxon>
        <taxon>Platanthera</taxon>
    </lineage>
</organism>
<feature type="domain" description="Gnk2-homologous" evidence="17">
    <location>
        <begin position="139"/>
        <end position="238"/>
    </location>
</feature>
<evidence type="ECO:0000256" key="12">
    <source>
        <dbReference type="ARBA" id="ARBA00023180"/>
    </source>
</evidence>
<evidence type="ECO:0000256" key="14">
    <source>
        <dbReference type="SAM" id="Phobius"/>
    </source>
</evidence>
<dbReference type="Gene3D" id="3.30.200.20">
    <property type="entry name" value="Phosphorylase Kinase, domain 1"/>
    <property type="match status" value="1"/>
</dbReference>
<dbReference type="SMART" id="SM00220">
    <property type="entry name" value="S_TKc"/>
    <property type="match status" value="1"/>
</dbReference>
<keyword evidence="8" id="KW-0418">Kinase</keyword>
<dbReference type="Gene3D" id="1.10.510.10">
    <property type="entry name" value="Transferase(Phosphotransferase) domain 1"/>
    <property type="match status" value="1"/>
</dbReference>
<dbReference type="InterPro" id="IPR001245">
    <property type="entry name" value="Ser-Thr/Tyr_kinase_cat_dom"/>
</dbReference>
<keyword evidence="9" id="KW-0067">ATP-binding</keyword>
<dbReference type="Gene3D" id="3.30.430.20">
    <property type="entry name" value="Gnk2 domain, C-X8-C-X2-C motif"/>
    <property type="match status" value="2"/>
</dbReference>
<keyword evidence="12" id="KW-0325">Glycoprotein</keyword>
<feature type="transmembrane region" description="Helical" evidence="14">
    <location>
        <begin position="281"/>
        <end position="302"/>
    </location>
</feature>
<dbReference type="PROSITE" id="PS50011">
    <property type="entry name" value="PROTEIN_KINASE_DOM"/>
    <property type="match status" value="1"/>
</dbReference>
<sequence length="643" mass="69280">MPPLFPLLLSRLLITLLLPTKTPSQSTTASLLIYCSGGSYNSSSPYSSNLRRLLADASLSAANSPTLFTTIAEGNSSSNIFVLAQCRPDSFSELCSTCLTLAASTLLAGGCGRNKSAAIRYDYCLLRYSENPFFSTPKLTPLRSGYSIENATQPEIFGGLVERLMQQVSNEAAAAESRFAAMSTDRREVYGMAWCTRDLSSSDCLQCLYWASSAIVKTKVGGHVDCVSCSVRFETYLFYSQPLVTPPPIPSEFSGEGNHSSTTAGAAGISRRNSDAMRINIIVGATGAVALLFLSALFYLLIRRSRRKKSNLKSSMNGVDEEDNNYAAALLFDLATIRSATNSFSEANKLGEGGFGPVYKGVLRGGQEIAVKRLSKSSGQGVLEMKNEVVLMARLQHRNLVRLLGCCLEGEEKLLVYEYLPNTSLDKLLFDPDKRMQLNWATRYKIIEGICRGLLYLHEDSRFRIIHRDLKASNILLDADMNPKISDFGLAKLSAVDELPGTTSRIAGTYGYMSPEYAFCGLFSTKSDVFSYGVLLLEIVTGRSSSCFLSARNGLDFLSYMGILEPRNGTTAGGSESQRRVPAGGGAEMHPNRAPVRAGGSGGEAEHGFAGGDAERAMLFDSGTVDAGVPAEAAGYCGAQLGD</sequence>
<accession>A0ABR2MBI5</accession>
<dbReference type="PROSITE" id="PS00108">
    <property type="entry name" value="PROTEIN_KINASE_ST"/>
    <property type="match status" value="1"/>
</dbReference>
<comment type="caution">
    <text evidence="18">The sequence shown here is derived from an EMBL/GenBank/DDBJ whole genome shotgun (WGS) entry which is preliminary data.</text>
</comment>
<dbReference type="PANTHER" id="PTHR27002">
    <property type="entry name" value="RECEPTOR-LIKE SERINE/THREONINE-PROTEIN KINASE SD1-8"/>
    <property type="match status" value="1"/>
</dbReference>
<evidence type="ECO:0000259" key="16">
    <source>
        <dbReference type="PROSITE" id="PS50011"/>
    </source>
</evidence>
<dbReference type="PROSITE" id="PS51473">
    <property type="entry name" value="GNK2"/>
    <property type="match status" value="2"/>
</dbReference>
<dbReference type="InterPro" id="IPR011009">
    <property type="entry name" value="Kinase-like_dom_sf"/>
</dbReference>
<evidence type="ECO:0000256" key="3">
    <source>
        <dbReference type="ARBA" id="ARBA00022679"/>
    </source>
</evidence>
<evidence type="ECO:0000313" key="19">
    <source>
        <dbReference type="Proteomes" id="UP001412067"/>
    </source>
</evidence>
<keyword evidence="11 14" id="KW-0472">Membrane</keyword>
<dbReference type="SUPFAM" id="SSF56112">
    <property type="entry name" value="Protein kinase-like (PK-like)"/>
    <property type="match status" value="1"/>
</dbReference>
<evidence type="ECO:0000256" key="4">
    <source>
        <dbReference type="ARBA" id="ARBA00022692"/>
    </source>
</evidence>
<evidence type="ECO:0000259" key="17">
    <source>
        <dbReference type="PROSITE" id="PS51473"/>
    </source>
</evidence>
<feature type="domain" description="Gnk2-homologous" evidence="17">
    <location>
        <begin position="28"/>
        <end position="133"/>
    </location>
</feature>
<evidence type="ECO:0000256" key="11">
    <source>
        <dbReference type="ARBA" id="ARBA00023136"/>
    </source>
</evidence>